<reference evidence="1 2" key="1">
    <citation type="submission" date="2014-04" db="EMBL/GenBank/DDBJ databases">
        <authorList>
            <consortium name="DOE Joint Genome Institute"/>
            <person name="Kuo A."/>
            <person name="Kohler A."/>
            <person name="Costa M.D."/>
            <person name="Nagy L.G."/>
            <person name="Floudas D."/>
            <person name="Copeland A."/>
            <person name="Barry K.W."/>
            <person name="Cichocki N."/>
            <person name="Veneault-Fourrey C."/>
            <person name="LaButti K."/>
            <person name="Lindquist E.A."/>
            <person name="Lipzen A."/>
            <person name="Lundell T."/>
            <person name="Morin E."/>
            <person name="Murat C."/>
            <person name="Sun H."/>
            <person name="Tunlid A."/>
            <person name="Henrissat B."/>
            <person name="Grigoriev I.V."/>
            <person name="Hibbett D.S."/>
            <person name="Martin F."/>
            <person name="Nordberg H.P."/>
            <person name="Cantor M.N."/>
            <person name="Hua S.X."/>
        </authorList>
    </citation>
    <scope>NUCLEOTIDE SEQUENCE [LARGE SCALE GENOMIC DNA]</scope>
    <source>
        <strain evidence="1 2">441</strain>
    </source>
</reference>
<reference evidence="2" key="2">
    <citation type="submission" date="2015-01" db="EMBL/GenBank/DDBJ databases">
        <title>Evolutionary Origins and Diversification of the Mycorrhizal Mutualists.</title>
        <authorList>
            <consortium name="DOE Joint Genome Institute"/>
            <consortium name="Mycorrhizal Genomics Consortium"/>
            <person name="Kohler A."/>
            <person name="Kuo A."/>
            <person name="Nagy L.G."/>
            <person name="Floudas D."/>
            <person name="Copeland A."/>
            <person name="Barry K.W."/>
            <person name="Cichocki N."/>
            <person name="Veneault-Fourrey C."/>
            <person name="LaButti K."/>
            <person name="Lindquist E.A."/>
            <person name="Lipzen A."/>
            <person name="Lundell T."/>
            <person name="Morin E."/>
            <person name="Murat C."/>
            <person name="Riley R."/>
            <person name="Ohm R."/>
            <person name="Sun H."/>
            <person name="Tunlid A."/>
            <person name="Henrissat B."/>
            <person name="Grigoriev I.V."/>
            <person name="Hibbett D.S."/>
            <person name="Martin F."/>
        </authorList>
    </citation>
    <scope>NUCLEOTIDE SEQUENCE [LARGE SCALE GENOMIC DNA]</scope>
    <source>
        <strain evidence="2">441</strain>
    </source>
</reference>
<keyword evidence="2" id="KW-1185">Reference proteome</keyword>
<dbReference type="Proteomes" id="UP000054018">
    <property type="component" value="Unassembled WGS sequence"/>
</dbReference>
<organism evidence="1 2">
    <name type="scientific">Pisolithus microcarpus 441</name>
    <dbReference type="NCBI Taxonomy" id="765257"/>
    <lineage>
        <taxon>Eukaryota</taxon>
        <taxon>Fungi</taxon>
        <taxon>Dikarya</taxon>
        <taxon>Basidiomycota</taxon>
        <taxon>Agaricomycotina</taxon>
        <taxon>Agaricomycetes</taxon>
        <taxon>Agaricomycetidae</taxon>
        <taxon>Boletales</taxon>
        <taxon>Sclerodermatineae</taxon>
        <taxon>Pisolithaceae</taxon>
        <taxon>Pisolithus</taxon>
    </lineage>
</organism>
<evidence type="ECO:0000313" key="1">
    <source>
        <dbReference type="EMBL" id="KIK18542.1"/>
    </source>
</evidence>
<name>A0A0C9Z848_9AGAM</name>
<gene>
    <name evidence="1" type="ORF">PISMIDRAFT_24643</name>
</gene>
<accession>A0A0C9Z848</accession>
<sequence length="122" mass="13385">MIDGLYGSSGADLGRYEMVLLLRADRPGWRLCWAFWVVSSTVVSRLAILTVNERQGSNLYGVLNRSAEEERPYVRWPHGGGGIAVRMSVRSLVIEAKNAVAGLGIWNALKLDGLVIHMESSA</sequence>
<proteinExistence type="predicted"/>
<dbReference type="OrthoDB" id="2680582at2759"/>
<dbReference type="AlphaFoldDB" id="A0A0C9Z848"/>
<dbReference type="EMBL" id="KN833802">
    <property type="protein sequence ID" value="KIK18542.1"/>
    <property type="molecule type" value="Genomic_DNA"/>
</dbReference>
<dbReference type="HOGENOM" id="CLU_2027644_0_0_1"/>
<protein>
    <submittedName>
        <fullName evidence="1">Unplaced genomic scaffold scaffold_118, whole genome shotgun sequence</fullName>
    </submittedName>
</protein>
<evidence type="ECO:0000313" key="2">
    <source>
        <dbReference type="Proteomes" id="UP000054018"/>
    </source>
</evidence>